<dbReference type="InterPro" id="IPR025827">
    <property type="entry name" value="Zn_ribbon_recom_dom"/>
</dbReference>
<dbReference type="Gene3D" id="3.90.1750.20">
    <property type="entry name" value="Putative Large Serine Recombinase, Chain B, Domain 2"/>
    <property type="match status" value="1"/>
</dbReference>
<dbReference type="PROSITE" id="PS51736">
    <property type="entry name" value="RECOMBINASES_3"/>
    <property type="match status" value="1"/>
</dbReference>
<reference evidence="4" key="1">
    <citation type="submission" date="2017-08" db="EMBL/GenBank/DDBJ databases">
        <authorList>
            <person name="Varghese N."/>
            <person name="Submissions S."/>
        </authorList>
    </citation>
    <scope>NUCLEOTIDE SEQUENCE [LARGE SCALE GENOMIC DNA]</scope>
    <source>
        <strain evidence="4">DSM 4725</strain>
    </source>
</reference>
<dbReference type="PANTHER" id="PTHR30461:SF23">
    <property type="entry name" value="DNA RECOMBINASE-RELATED"/>
    <property type="match status" value="1"/>
</dbReference>
<evidence type="ECO:0000313" key="4">
    <source>
        <dbReference type="Proteomes" id="UP000219435"/>
    </source>
</evidence>
<dbReference type="Pfam" id="PF07508">
    <property type="entry name" value="Recombinase"/>
    <property type="match status" value="1"/>
</dbReference>
<dbReference type="InterPro" id="IPR050639">
    <property type="entry name" value="SSR_resolvase"/>
</dbReference>
<dbReference type="InterPro" id="IPR036162">
    <property type="entry name" value="Resolvase-like_N_sf"/>
</dbReference>
<evidence type="ECO:0000313" key="3">
    <source>
        <dbReference type="EMBL" id="SOC50139.1"/>
    </source>
</evidence>
<dbReference type="InterPro" id="IPR006119">
    <property type="entry name" value="Resolv_N"/>
</dbReference>
<accession>A0A285V7T5</accession>
<dbReference type="Gene3D" id="3.40.50.1390">
    <property type="entry name" value="Resolvase, N-terminal catalytic domain"/>
    <property type="match status" value="1"/>
</dbReference>
<feature type="domain" description="Resolvase/invertase-type recombinase catalytic" evidence="1">
    <location>
        <begin position="32"/>
        <end position="196"/>
    </location>
</feature>
<dbReference type="Pfam" id="PF00239">
    <property type="entry name" value="Resolvase"/>
    <property type="match status" value="1"/>
</dbReference>
<dbReference type="CDD" id="cd00338">
    <property type="entry name" value="Ser_Recombinase"/>
    <property type="match status" value="1"/>
</dbReference>
<dbReference type="PROSITE" id="PS51737">
    <property type="entry name" value="RECOMBINASE_DNA_BIND"/>
    <property type="match status" value="1"/>
</dbReference>
<protein>
    <submittedName>
        <fullName evidence="3">Site-specific DNA recombinase</fullName>
    </submittedName>
</protein>
<evidence type="ECO:0000259" key="1">
    <source>
        <dbReference type="PROSITE" id="PS51736"/>
    </source>
</evidence>
<proteinExistence type="predicted"/>
<sequence>MARKDHGAIFRMGAVQLVQEKQAELLTARELLLGGYGRISDDQEDEGTGDRGAGVARQREAVDQVCKLMSITSQPLVWTVAAWYEDNDVSAFKDVVRPQFELMLEDLRNGTIDGIVVYDLDRLARRPVDLEKVIDIYDRAAKEGRQLFFATAQDKIDLASADGLTLARVMVAFANKASRDTARRVALKHREVALTGRPVGGTRPFGWQWTDGKAPLTLKDGRVIAAGKRQHAVLEAEAKVIEQAAQDVLLGVSLTTICRDLNQRGIRTTRGNEWRPGPLRLMLESPRLAGFRVHQGTFIADKEGTAFVKGEWDPILDEDTWQQVFDTLQAKGSGHRKNEGRRSYLLSGLLQCSQCGGSMSANARSDGSHFYACKPRTGQKGKAGCGKVTCSGRAVEALIEAAMKQRMAISTLTVHEEDTWPDEDELAATKAQMRALMPQLVEAEGQARQLLNAEFTKLSDRVEELQAERARWVFQHGRSVRHAKVGPEDWDDMTVDKRRAYVEEEITAIVVRPAVQRSNRFDYTRLSIVWRTDEPPAD</sequence>
<name>A0A285V7T5_9ACTN</name>
<feature type="domain" description="Recombinase" evidence="2">
    <location>
        <begin position="204"/>
        <end position="334"/>
    </location>
</feature>
<dbReference type="InterPro" id="IPR011109">
    <property type="entry name" value="DNA_bind_recombinase_dom"/>
</dbReference>
<dbReference type="RefSeq" id="WP_097195704.1">
    <property type="nucleotide sequence ID" value="NZ_OBQI01000004.1"/>
</dbReference>
<evidence type="ECO:0000259" key="2">
    <source>
        <dbReference type="PROSITE" id="PS51737"/>
    </source>
</evidence>
<dbReference type="EMBL" id="OBQI01000004">
    <property type="protein sequence ID" value="SOC50139.1"/>
    <property type="molecule type" value="Genomic_DNA"/>
</dbReference>
<dbReference type="AlphaFoldDB" id="A0A285V7T5"/>
<dbReference type="Proteomes" id="UP000219435">
    <property type="component" value="Unassembled WGS sequence"/>
</dbReference>
<dbReference type="SMART" id="SM00857">
    <property type="entry name" value="Resolvase"/>
    <property type="match status" value="1"/>
</dbReference>
<dbReference type="SUPFAM" id="SSF53041">
    <property type="entry name" value="Resolvase-like"/>
    <property type="match status" value="1"/>
</dbReference>
<gene>
    <name evidence="3" type="ORF">SAMN05660748_2878</name>
</gene>
<dbReference type="Pfam" id="PF13408">
    <property type="entry name" value="Zn_ribbon_recom"/>
    <property type="match status" value="1"/>
</dbReference>
<dbReference type="GO" id="GO:0000150">
    <property type="term" value="F:DNA strand exchange activity"/>
    <property type="evidence" value="ECO:0007669"/>
    <property type="project" value="InterPro"/>
</dbReference>
<dbReference type="PANTHER" id="PTHR30461">
    <property type="entry name" value="DNA-INVERTASE FROM LAMBDOID PROPHAGE"/>
    <property type="match status" value="1"/>
</dbReference>
<dbReference type="GO" id="GO:0003677">
    <property type="term" value="F:DNA binding"/>
    <property type="evidence" value="ECO:0007669"/>
    <property type="project" value="InterPro"/>
</dbReference>
<dbReference type="OrthoDB" id="4500247at2"/>
<keyword evidence="4" id="KW-1185">Reference proteome</keyword>
<dbReference type="InterPro" id="IPR038109">
    <property type="entry name" value="DNA_bind_recomb_sf"/>
</dbReference>
<organism evidence="3 4">
    <name type="scientific">Blastococcus aggregatus</name>
    <dbReference type="NCBI Taxonomy" id="38502"/>
    <lineage>
        <taxon>Bacteria</taxon>
        <taxon>Bacillati</taxon>
        <taxon>Actinomycetota</taxon>
        <taxon>Actinomycetes</taxon>
        <taxon>Geodermatophilales</taxon>
        <taxon>Geodermatophilaceae</taxon>
        <taxon>Blastococcus</taxon>
    </lineage>
</organism>